<dbReference type="Pfam" id="PF12704">
    <property type="entry name" value="MacB_PCD"/>
    <property type="match status" value="2"/>
</dbReference>
<dbReference type="GO" id="GO:0005886">
    <property type="term" value="C:plasma membrane"/>
    <property type="evidence" value="ECO:0007669"/>
    <property type="project" value="UniProtKB-SubCell"/>
</dbReference>
<sequence length="856" mass="89198">MLLTVLSVVLGTAFLCGSLLLTNSLERTFSSIVDAGVEGVDLGVIAQQNNPDGVPFEVISEISSYPEVRAVNIIGDGPGTPSGTTMTGQSALILTNSNGQPLQAGSSGTHPFAVYPPNKWVSPEPTIVEGSAPNGDNEIIVNTSAAERGNLSVGDKVTVVTPTERIDATLAGIFESNSDVAGWIGVGFSESRYIELFTNGTHASQITIAVKDGADPMAVRNRIGKSHRDLMPLLPQQIIEETTGDTTKQLEFMTYILIAFAAIALIVGSFIIANTFAMIVAQRTSEFALLRSIGVSSFQIGFSVVMEAVFIGAIGGLIGIALGFAVVNALVQFLNRWGDSLSSIGISYNPSSFIFPLVFAVAATVLSAIAPAHRAGNLPPVQAFQSSDSRSTALGMLKNIAGAITMTAGIALTIAGALVSAVNGGELGTEPRMALIGAGTLLVFLSISLSGPSLIIITGRTLGVILMAPFRAVGKLAQRNTLRNPRRSATTALAVTLSVGLVACVGVIGATTRASVFGSMESSIKASFVLDTIGGTMVPGQPAGGSRSLSMSAGVADKAEDVPGVAEVGTLMTGELAANRWDNESTTVFDGDIGHFMDLAVRSGEAFDDKKPGAMISTTYADQSDLKVGDEIPVTPYGSEDGILVPITGIYAETNLLGHLVVNYAATQRVVTNPADYHRSQVFITSDGTISDADLRENLTAAVSSFLIVQVKSNEEFRSSLGTQINQLLGIVYGLLALAVIIAVLGIVNTLILSLSERTREIGILRATGMQRGQIRRMVTLESVILSIHGAFSGLLMGTFTGWAIVSSLRSKGMAPVELPWTQITLMLLATIAVGAIAALIPANRASKISPLEAIS</sequence>
<gene>
    <name evidence="10" type="ORF">H924_01775</name>
</gene>
<dbReference type="KEGG" id="ccn:H924_01775"/>
<dbReference type="InterPro" id="IPR025857">
    <property type="entry name" value="MacB_PCD"/>
</dbReference>
<dbReference type="AlphaFoldDB" id="M1UJ39"/>
<dbReference type="InterPro" id="IPR003838">
    <property type="entry name" value="ABC3_permease_C"/>
</dbReference>
<feature type="transmembrane region" description="Helical" evidence="7">
    <location>
        <begin position="489"/>
        <end position="510"/>
    </location>
</feature>
<protein>
    <recommendedName>
        <fullName evidence="12">ABC transporter permease</fullName>
    </recommendedName>
</protein>
<keyword evidence="11" id="KW-1185">Reference proteome</keyword>
<evidence type="ECO:0000256" key="3">
    <source>
        <dbReference type="ARBA" id="ARBA00022692"/>
    </source>
</evidence>
<accession>M1UJ39</accession>
<feature type="domain" description="ABC3 transporter permease C-terminal" evidence="8">
    <location>
        <begin position="735"/>
        <end position="851"/>
    </location>
</feature>
<comment type="similarity">
    <text evidence="6">Belongs to the ABC-4 integral membrane protein family.</text>
</comment>
<evidence type="ECO:0000259" key="9">
    <source>
        <dbReference type="Pfam" id="PF12704"/>
    </source>
</evidence>
<dbReference type="OrthoDB" id="9780560at2"/>
<feature type="transmembrane region" description="Helical" evidence="7">
    <location>
        <begin position="353"/>
        <end position="372"/>
    </location>
</feature>
<dbReference type="STRING" id="1121353.H924_01775"/>
<feature type="transmembrane region" description="Helical" evidence="7">
    <location>
        <begin position="400"/>
        <end position="422"/>
    </location>
</feature>
<evidence type="ECO:0000313" key="10">
    <source>
        <dbReference type="EMBL" id="AGG65809.1"/>
    </source>
</evidence>
<dbReference type="RefSeq" id="WP_015650263.1">
    <property type="nucleotide sequence ID" value="NC_020506.1"/>
</dbReference>
<feature type="domain" description="ABC3 transporter permease C-terminal" evidence="8">
    <location>
        <begin position="259"/>
        <end position="380"/>
    </location>
</feature>
<evidence type="ECO:0000259" key="8">
    <source>
        <dbReference type="Pfam" id="PF02687"/>
    </source>
</evidence>
<dbReference type="HOGENOM" id="CLU_012341_1_0_11"/>
<dbReference type="PANTHER" id="PTHR30572:SF4">
    <property type="entry name" value="ABC TRANSPORTER PERMEASE YTRF"/>
    <property type="match status" value="1"/>
</dbReference>
<feature type="domain" description="MacB-like periplasmic core" evidence="9">
    <location>
        <begin position="2"/>
        <end position="224"/>
    </location>
</feature>
<dbReference type="PATRIC" id="fig|1121353.3.peg.369"/>
<feature type="transmembrane region" description="Helical" evidence="7">
    <location>
        <begin position="252"/>
        <end position="279"/>
    </location>
</feature>
<feature type="transmembrane region" description="Helical" evidence="7">
    <location>
        <begin position="300"/>
        <end position="333"/>
    </location>
</feature>
<proteinExistence type="inferred from homology"/>
<feature type="transmembrane region" description="Helical" evidence="7">
    <location>
        <begin position="821"/>
        <end position="841"/>
    </location>
</feature>
<evidence type="ECO:0000313" key="11">
    <source>
        <dbReference type="Proteomes" id="UP000011760"/>
    </source>
</evidence>
<dbReference type="InterPro" id="IPR050250">
    <property type="entry name" value="Macrolide_Exporter_MacB"/>
</dbReference>
<comment type="subcellular location">
    <subcellularLocation>
        <location evidence="1">Cell membrane</location>
        <topology evidence="1">Multi-pass membrane protein</topology>
    </subcellularLocation>
</comment>
<keyword evidence="2" id="KW-1003">Cell membrane</keyword>
<dbReference type="Proteomes" id="UP000011760">
    <property type="component" value="Chromosome"/>
</dbReference>
<keyword evidence="5 7" id="KW-0472">Membrane</keyword>
<evidence type="ECO:0000256" key="6">
    <source>
        <dbReference type="ARBA" id="ARBA00038076"/>
    </source>
</evidence>
<organism evidence="10 11">
    <name type="scientific">Corynebacterium callunae DSM 20147</name>
    <dbReference type="NCBI Taxonomy" id="1121353"/>
    <lineage>
        <taxon>Bacteria</taxon>
        <taxon>Bacillati</taxon>
        <taxon>Actinomycetota</taxon>
        <taxon>Actinomycetes</taxon>
        <taxon>Mycobacteriales</taxon>
        <taxon>Corynebacteriaceae</taxon>
        <taxon>Corynebacterium</taxon>
    </lineage>
</organism>
<evidence type="ECO:0000256" key="5">
    <source>
        <dbReference type="ARBA" id="ARBA00023136"/>
    </source>
</evidence>
<evidence type="ECO:0000256" key="7">
    <source>
        <dbReference type="SAM" id="Phobius"/>
    </source>
</evidence>
<name>M1UJ39_9CORY</name>
<keyword evidence="3 7" id="KW-0812">Transmembrane</keyword>
<keyword evidence="4 7" id="KW-1133">Transmembrane helix</keyword>
<dbReference type="Pfam" id="PF02687">
    <property type="entry name" value="FtsX"/>
    <property type="match status" value="2"/>
</dbReference>
<dbReference type="GO" id="GO:0022857">
    <property type="term" value="F:transmembrane transporter activity"/>
    <property type="evidence" value="ECO:0007669"/>
    <property type="project" value="TreeGrafter"/>
</dbReference>
<evidence type="ECO:0000256" key="1">
    <source>
        <dbReference type="ARBA" id="ARBA00004651"/>
    </source>
</evidence>
<feature type="transmembrane region" description="Helical" evidence="7">
    <location>
        <begin position="442"/>
        <end position="468"/>
    </location>
</feature>
<evidence type="ECO:0000256" key="2">
    <source>
        <dbReference type="ARBA" id="ARBA00022475"/>
    </source>
</evidence>
<feature type="domain" description="MacB-like periplasmic core" evidence="9">
    <location>
        <begin position="488"/>
        <end position="701"/>
    </location>
</feature>
<dbReference type="eggNOG" id="COG0577">
    <property type="taxonomic scope" value="Bacteria"/>
</dbReference>
<feature type="transmembrane region" description="Helical" evidence="7">
    <location>
        <begin position="728"/>
        <end position="752"/>
    </location>
</feature>
<reference evidence="10 11" key="1">
    <citation type="submission" date="2013-02" db="EMBL/GenBank/DDBJ databases">
        <title>The complete genome sequence of Corynebacterium callunae DSM 20147.</title>
        <authorList>
            <person name="Ruckert C."/>
            <person name="Albersmeier A."/>
            <person name="Kalinowski J."/>
        </authorList>
    </citation>
    <scope>NUCLEOTIDE SEQUENCE [LARGE SCALE GENOMIC DNA]</scope>
    <source>
        <strain evidence="10 11">DSM 20147</strain>
    </source>
</reference>
<dbReference type="EMBL" id="CP004354">
    <property type="protein sequence ID" value="AGG65809.1"/>
    <property type="molecule type" value="Genomic_DNA"/>
</dbReference>
<dbReference type="PANTHER" id="PTHR30572">
    <property type="entry name" value="MEMBRANE COMPONENT OF TRANSPORTER-RELATED"/>
    <property type="match status" value="1"/>
</dbReference>
<feature type="transmembrane region" description="Helical" evidence="7">
    <location>
        <begin position="784"/>
        <end position="806"/>
    </location>
</feature>
<evidence type="ECO:0008006" key="12">
    <source>
        <dbReference type="Google" id="ProtNLM"/>
    </source>
</evidence>
<evidence type="ECO:0000256" key="4">
    <source>
        <dbReference type="ARBA" id="ARBA00022989"/>
    </source>
</evidence>